<feature type="transmembrane region" description="Helical" evidence="7">
    <location>
        <begin position="238"/>
        <end position="262"/>
    </location>
</feature>
<comment type="subcellular location">
    <subcellularLocation>
        <location evidence="1">Cell membrane</location>
        <topology evidence="1">Multi-pass membrane protein</topology>
    </subcellularLocation>
</comment>
<feature type="transmembrane region" description="Helical" evidence="7">
    <location>
        <begin position="92"/>
        <end position="114"/>
    </location>
</feature>
<dbReference type="InterPro" id="IPR037185">
    <property type="entry name" value="EmrE-like"/>
</dbReference>
<feature type="transmembrane region" description="Helical" evidence="7">
    <location>
        <begin position="212"/>
        <end position="231"/>
    </location>
</feature>
<dbReference type="AlphaFoldDB" id="A0A5D4RJL8"/>
<evidence type="ECO:0000256" key="2">
    <source>
        <dbReference type="ARBA" id="ARBA00007362"/>
    </source>
</evidence>
<dbReference type="RefSeq" id="WP_148973384.1">
    <property type="nucleotide sequence ID" value="NZ_VTER01000002.1"/>
</dbReference>
<keyword evidence="3" id="KW-1003">Cell membrane</keyword>
<dbReference type="EMBL" id="VTER01000002">
    <property type="protein sequence ID" value="TYS50989.1"/>
    <property type="molecule type" value="Genomic_DNA"/>
</dbReference>
<feature type="transmembrane region" description="Helical" evidence="7">
    <location>
        <begin position="268"/>
        <end position="285"/>
    </location>
</feature>
<evidence type="ECO:0000256" key="4">
    <source>
        <dbReference type="ARBA" id="ARBA00022692"/>
    </source>
</evidence>
<evidence type="ECO:0000256" key="7">
    <source>
        <dbReference type="SAM" id="Phobius"/>
    </source>
</evidence>
<feature type="transmembrane region" description="Helical" evidence="7">
    <location>
        <begin position="33"/>
        <end position="52"/>
    </location>
</feature>
<comment type="similarity">
    <text evidence="2">Belongs to the EamA transporter family.</text>
</comment>
<keyword evidence="4 7" id="KW-0812">Transmembrane</keyword>
<protein>
    <submittedName>
        <fullName evidence="9">DMT family transporter</fullName>
    </submittedName>
</protein>
<reference evidence="9 10" key="1">
    <citation type="submission" date="2019-08" db="EMBL/GenBank/DDBJ databases">
        <title>Bacillus genomes from the desert of Cuatro Cienegas, Coahuila.</title>
        <authorList>
            <person name="Olmedo-Alvarez G."/>
        </authorList>
    </citation>
    <scope>NUCLEOTIDE SEQUENCE [LARGE SCALE GENOMIC DNA]</scope>
    <source>
        <strain evidence="9 10">CH446_14T</strain>
    </source>
</reference>
<evidence type="ECO:0000256" key="3">
    <source>
        <dbReference type="ARBA" id="ARBA00022475"/>
    </source>
</evidence>
<dbReference type="GO" id="GO:0005886">
    <property type="term" value="C:plasma membrane"/>
    <property type="evidence" value="ECO:0007669"/>
    <property type="project" value="UniProtKB-SubCell"/>
</dbReference>
<dbReference type="Pfam" id="PF00892">
    <property type="entry name" value="EamA"/>
    <property type="match status" value="2"/>
</dbReference>
<evidence type="ECO:0000313" key="10">
    <source>
        <dbReference type="Proteomes" id="UP000322139"/>
    </source>
</evidence>
<dbReference type="SUPFAM" id="SSF103481">
    <property type="entry name" value="Multidrug resistance efflux transporter EmrE"/>
    <property type="match status" value="2"/>
</dbReference>
<dbReference type="PANTHER" id="PTHR42920">
    <property type="entry name" value="OS03G0707200 PROTEIN-RELATED"/>
    <property type="match status" value="1"/>
</dbReference>
<sequence length="308" mass="33836">MPALYVCLMLLTSLLWGGNFVVGKSLVEHASPVALTAFRWIIAVICLLPIVLRKEKKLLPPAKSLVPLVLMGITGVVLFNIFQFWALEETTATNVGLISTLNAISIAVFSALFLKDRINLPQILTMMFSLFGVLLVLTKGHLEMLLSLTFNKGDLWMMAAVCIWGIYSVLSKWAGKYTTPIMSTFYSGVFGLAILLPFSYSDLHIKNPDLSFAGSMLYTGLISTVVCMVLWNKGVQKIGAVTAGVFLNFNPVFTAILAFLLLGEKLEAIQFLGGMIVILGCYLFTRLQAQRQRKSLRGQPEASITAID</sequence>
<evidence type="ECO:0000256" key="5">
    <source>
        <dbReference type="ARBA" id="ARBA00022989"/>
    </source>
</evidence>
<feature type="transmembrane region" description="Helical" evidence="7">
    <location>
        <begin position="123"/>
        <end position="142"/>
    </location>
</feature>
<evidence type="ECO:0000256" key="1">
    <source>
        <dbReference type="ARBA" id="ARBA00004651"/>
    </source>
</evidence>
<evidence type="ECO:0000259" key="8">
    <source>
        <dbReference type="Pfam" id="PF00892"/>
    </source>
</evidence>
<feature type="transmembrane region" description="Helical" evidence="7">
    <location>
        <begin position="64"/>
        <end position="86"/>
    </location>
</feature>
<dbReference type="InterPro" id="IPR000620">
    <property type="entry name" value="EamA_dom"/>
</dbReference>
<keyword evidence="6 7" id="KW-0472">Membrane</keyword>
<dbReference type="PANTHER" id="PTHR42920:SF15">
    <property type="entry name" value="MEMBRANE PROTEIN"/>
    <property type="match status" value="1"/>
</dbReference>
<feature type="transmembrane region" description="Helical" evidence="7">
    <location>
        <begin position="154"/>
        <end position="170"/>
    </location>
</feature>
<keyword evidence="5 7" id="KW-1133">Transmembrane helix</keyword>
<proteinExistence type="inferred from homology"/>
<comment type="caution">
    <text evidence="9">The sequence shown here is derived from an EMBL/GenBank/DDBJ whole genome shotgun (WGS) entry which is preliminary data.</text>
</comment>
<accession>A0A5D4RJL8</accession>
<gene>
    <name evidence="9" type="ORF">FZD51_02795</name>
</gene>
<evidence type="ECO:0000256" key="6">
    <source>
        <dbReference type="ARBA" id="ARBA00023136"/>
    </source>
</evidence>
<feature type="transmembrane region" description="Helical" evidence="7">
    <location>
        <begin position="182"/>
        <end position="200"/>
    </location>
</feature>
<feature type="domain" description="EamA" evidence="8">
    <location>
        <begin position="5"/>
        <end position="137"/>
    </location>
</feature>
<feature type="domain" description="EamA" evidence="8">
    <location>
        <begin position="152"/>
        <end position="285"/>
    </location>
</feature>
<name>A0A5D4RJL8_9BACI</name>
<dbReference type="InterPro" id="IPR051258">
    <property type="entry name" value="Diverse_Substrate_Transporter"/>
</dbReference>
<evidence type="ECO:0000313" key="9">
    <source>
        <dbReference type="EMBL" id="TYS50989.1"/>
    </source>
</evidence>
<organism evidence="9 10">
    <name type="scientific">Bacillus infantis</name>
    <dbReference type="NCBI Taxonomy" id="324767"/>
    <lineage>
        <taxon>Bacteria</taxon>
        <taxon>Bacillati</taxon>
        <taxon>Bacillota</taxon>
        <taxon>Bacilli</taxon>
        <taxon>Bacillales</taxon>
        <taxon>Bacillaceae</taxon>
        <taxon>Bacillus</taxon>
    </lineage>
</organism>
<dbReference type="Proteomes" id="UP000322139">
    <property type="component" value="Unassembled WGS sequence"/>
</dbReference>